<feature type="binding site" evidence="8">
    <location>
        <position position="141"/>
    </location>
    <ligand>
        <name>IMP</name>
        <dbReference type="ChEBI" id="CHEBI:58053"/>
        <note>ligand shared between dimeric partners</note>
    </ligand>
</feature>
<dbReference type="EC" id="6.3.4.4" evidence="8 9"/>
<dbReference type="KEGG" id="tper:IWA51_10120"/>
<proteinExistence type="inferred from homology"/>
<comment type="function">
    <text evidence="8">Plays an important role in the de novo pathway of purine nucleotide biosynthesis. Catalyzes the first committed step in the biosynthesis of AMP from IMP.</text>
</comment>
<keyword evidence="6 8" id="KW-0460">Magnesium</keyword>
<dbReference type="GO" id="GO:0000287">
    <property type="term" value="F:magnesium ion binding"/>
    <property type="evidence" value="ECO:0007669"/>
    <property type="project" value="UniProtKB-UniRule"/>
</dbReference>
<name>A0A7T3V4R9_9SPIR</name>
<feature type="binding site" evidence="8">
    <location>
        <begin position="277"/>
        <end position="283"/>
    </location>
    <ligand>
        <name>substrate</name>
    </ligand>
</feature>
<evidence type="ECO:0000256" key="7">
    <source>
        <dbReference type="ARBA" id="ARBA00023134"/>
    </source>
</evidence>
<dbReference type="Gene3D" id="3.90.170.10">
    <property type="entry name" value="Adenylosuccinate Synthetase, subunit A, domain 3"/>
    <property type="match status" value="1"/>
</dbReference>
<dbReference type="InterPro" id="IPR018220">
    <property type="entry name" value="Adenylosuccin_syn_GTP-bd"/>
</dbReference>
<keyword evidence="8" id="KW-0963">Cytoplasm</keyword>
<reference evidence="10 11" key="1">
    <citation type="submission" date="2020-11" db="EMBL/GenBank/DDBJ databases">
        <title>Treponema Peruensis nv. sp., first commensal Treponema isolated from human feces.</title>
        <authorList>
            <person name="Belkhou C."/>
            <person name="Raes J."/>
        </authorList>
    </citation>
    <scope>NUCLEOTIDE SEQUENCE [LARGE SCALE GENOMIC DNA]</scope>
    <source>
        <strain evidence="10 11">RCC2812</strain>
    </source>
</reference>
<dbReference type="CDD" id="cd03108">
    <property type="entry name" value="AdSS"/>
    <property type="match status" value="1"/>
</dbReference>
<dbReference type="InterPro" id="IPR027417">
    <property type="entry name" value="P-loop_NTPase"/>
</dbReference>
<comment type="caution">
    <text evidence="8">Lacks conserved residue(s) required for the propagation of feature annotation.</text>
</comment>
<comment type="subunit">
    <text evidence="1 8">Homodimer.</text>
</comment>
<feature type="binding site" description="in other chain" evidence="8">
    <location>
        <position position="127"/>
    </location>
    <ligand>
        <name>IMP</name>
        <dbReference type="ChEBI" id="CHEBI:58053"/>
        <note>ligand shared between dimeric partners</note>
    </ligand>
</feature>
<comment type="subcellular location">
    <subcellularLocation>
        <location evidence="8">Cytoplasm</location>
    </subcellularLocation>
</comment>
<feature type="binding site" evidence="8">
    <location>
        <begin position="391"/>
        <end position="393"/>
    </location>
    <ligand>
        <name>GTP</name>
        <dbReference type="ChEBI" id="CHEBI:37565"/>
    </ligand>
</feature>
<dbReference type="Proteomes" id="UP000595224">
    <property type="component" value="Chromosome"/>
</dbReference>
<dbReference type="GO" id="GO:0005525">
    <property type="term" value="F:GTP binding"/>
    <property type="evidence" value="ECO:0007669"/>
    <property type="project" value="UniProtKB-UniRule"/>
</dbReference>
<feature type="binding site" evidence="8">
    <location>
        <begin position="309"/>
        <end position="311"/>
    </location>
    <ligand>
        <name>GTP</name>
        <dbReference type="ChEBI" id="CHEBI:37565"/>
    </ligand>
</feature>
<evidence type="ECO:0000256" key="2">
    <source>
        <dbReference type="ARBA" id="ARBA00022598"/>
    </source>
</evidence>
<comment type="pathway">
    <text evidence="8 9">Purine metabolism; AMP biosynthesis via de novo pathway; AMP from IMP: step 1/2.</text>
</comment>
<dbReference type="InterPro" id="IPR042109">
    <property type="entry name" value="Adenylosuccinate_synth_dom1"/>
</dbReference>
<dbReference type="Gene3D" id="3.40.440.10">
    <property type="entry name" value="Adenylosuccinate Synthetase, subunit A, domain 1"/>
    <property type="match status" value="1"/>
</dbReference>
<dbReference type="GO" id="GO:0044208">
    <property type="term" value="P:'de novo' AMP biosynthetic process"/>
    <property type="evidence" value="ECO:0007669"/>
    <property type="project" value="UniProtKB-UniRule"/>
</dbReference>
<sequence>MKVVIIGAQWGDEGKGKIVDYLAEDAKYVVRYSGGPNAGHTIVVDGKQFALHQVPSGILYPEKKVFLGAGMVIDPEALFNELAMLKENGINWEGRVFISDRAHLILPKYRSMDKERDASRKRPIGTTGRGIGIAYSEKSHRDGLRLADLDWKEKIADLDAEDLDYLNKYRDQLLSMRVDLTSKMWEYRKDNILFEGAQGAMLDIDSGTYPYVSSGASCAAGAATGCGIGPHDLDHILGVFKAYETRVGNGPMPTEFNETSEGELCQYVRDTGREYGVTTGRARRCGYLDLVALRYACRVNSLDSLVLTHLDIYDEMDQIEACVAYDINGKIVTDFPANVDELNAAKPVLQKFQGWKASLKECRSYKKLPKNARAYVEFIEDYTGTPVGIISVGYERDETFVRKNPWKK</sequence>
<keyword evidence="11" id="KW-1185">Reference proteome</keyword>
<feature type="binding site" evidence="8">
    <location>
        <begin position="11"/>
        <end position="17"/>
    </location>
    <ligand>
        <name>GTP</name>
        <dbReference type="ChEBI" id="CHEBI:37565"/>
    </ligand>
</feature>
<accession>A0A7T3V4R9</accession>
<dbReference type="HAMAP" id="MF_00011">
    <property type="entry name" value="Adenylosucc_synth"/>
    <property type="match status" value="1"/>
</dbReference>
<evidence type="ECO:0000256" key="3">
    <source>
        <dbReference type="ARBA" id="ARBA00022723"/>
    </source>
</evidence>
<dbReference type="PANTHER" id="PTHR11846:SF0">
    <property type="entry name" value="ADENYLOSUCCINATE SYNTHETASE"/>
    <property type="match status" value="1"/>
</dbReference>
<dbReference type="Pfam" id="PF00709">
    <property type="entry name" value="Adenylsucc_synt"/>
    <property type="match status" value="1"/>
</dbReference>
<feature type="binding site" description="in other chain" evidence="8">
    <location>
        <position position="198"/>
    </location>
    <ligand>
        <name>IMP</name>
        <dbReference type="ChEBI" id="CHEBI:58053"/>
        <note>ligand shared between dimeric partners</note>
    </ligand>
</feature>
<feature type="binding site" evidence="8">
    <location>
        <position position="283"/>
    </location>
    <ligand>
        <name>GTP</name>
        <dbReference type="ChEBI" id="CHEBI:37565"/>
    </ligand>
</feature>
<keyword evidence="2 8" id="KW-0436">Ligase</keyword>
<dbReference type="AlphaFoldDB" id="A0A7T3V4R9"/>
<keyword evidence="7 8" id="KW-0342">GTP-binding</keyword>
<comment type="similarity">
    <text evidence="8 9">Belongs to the adenylosuccinate synthetase family.</text>
</comment>
<feature type="active site" description="Proton donor" evidence="8">
    <location>
        <position position="40"/>
    </location>
</feature>
<dbReference type="UniPathway" id="UPA00075">
    <property type="reaction ID" value="UER00335"/>
</dbReference>
<dbReference type="FunFam" id="3.90.170.10:FF:000001">
    <property type="entry name" value="Adenylosuccinate synthetase"/>
    <property type="match status" value="1"/>
</dbReference>
<feature type="binding site" description="in other chain" evidence="8">
    <location>
        <begin position="12"/>
        <end position="15"/>
    </location>
    <ligand>
        <name>IMP</name>
        <dbReference type="ChEBI" id="CHEBI:58053"/>
        <note>ligand shared between dimeric partners</note>
    </ligand>
</feature>
<comment type="catalytic activity">
    <reaction evidence="8 9">
        <text>IMP + L-aspartate + GTP = N(6)-(1,2-dicarboxyethyl)-AMP + GDP + phosphate + 2 H(+)</text>
        <dbReference type="Rhea" id="RHEA:15753"/>
        <dbReference type="ChEBI" id="CHEBI:15378"/>
        <dbReference type="ChEBI" id="CHEBI:29991"/>
        <dbReference type="ChEBI" id="CHEBI:37565"/>
        <dbReference type="ChEBI" id="CHEBI:43474"/>
        <dbReference type="ChEBI" id="CHEBI:57567"/>
        <dbReference type="ChEBI" id="CHEBI:58053"/>
        <dbReference type="ChEBI" id="CHEBI:58189"/>
        <dbReference type="EC" id="6.3.4.4"/>
    </reaction>
</comment>
<gene>
    <name evidence="8 10" type="primary">purA</name>
    <name evidence="10" type="ORF">IWA51_10120</name>
</gene>
<feature type="binding site" evidence="8">
    <location>
        <position position="39"/>
    </location>
    <ligand>
        <name>Mg(2+)</name>
        <dbReference type="ChEBI" id="CHEBI:18420"/>
    </ligand>
</feature>
<dbReference type="SMART" id="SM00788">
    <property type="entry name" value="Adenylsucc_synt"/>
    <property type="match status" value="1"/>
</dbReference>
<comment type="cofactor">
    <cofactor evidence="8">
        <name>Mg(2+)</name>
        <dbReference type="ChEBI" id="CHEBI:18420"/>
    </cofactor>
    <text evidence="8">Binds 1 Mg(2+) ion per subunit.</text>
</comment>
<dbReference type="InterPro" id="IPR042110">
    <property type="entry name" value="Adenylosuccinate_synth_dom2"/>
</dbReference>
<feature type="binding site" evidence="8">
    <location>
        <position position="12"/>
    </location>
    <ligand>
        <name>Mg(2+)</name>
        <dbReference type="ChEBI" id="CHEBI:18420"/>
    </ligand>
</feature>
<dbReference type="GO" id="GO:0046040">
    <property type="term" value="P:IMP metabolic process"/>
    <property type="evidence" value="ECO:0007669"/>
    <property type="project" value="TreeGrafter"/>
</dbReference>
<dbReference type="InterPro" id="IPR042111">
    <property type="entry name" value="Adenylosuccinate_synth_dom3"/>
</dbReference>
<feature type="binding site" evidence="8">
    <location>
        <begin position="39"/>
        <end position="41"/>
    </location>
    <ligand>
        <name>GTP</name>
        <dbReference type="ChEBI" id="CHEBI:37565"/>
    </ligand>
</feature>
<evidence type="ECO:0000256" key="5">
    <source>
        <dbReference type="ARBA" id="ARBA00022755"/>
    </source>
</evidence>
<dbReference type="InterPro" id="IPR001114">
    <property type="entry name" value="Adenylosuccinate_synthetase"/>
</dbReference>
<dbReference type="RefSeq" id="WP_177528253.1">
    <property type="nucleotide sequence ID" value="NZ_CBCSHE010000014.1"/>
</dbReference>
<evidence type="ECO:0000256" key="4">
    <source>
        <dbReference type="ARBA" id="ARBA00022741"/>
    </source>
</evidence>
<dbReference type="SUPFAM" id="SSF52540">
    <property type="entry name" value="P-loop containing nucleoside triphosphate hydrolases"/>
    <property type="match status" value="1"/>
</dbReference>
<keyword evidence="4 8" id="KW-0547">Nucleotide-binding</keyword>
<evidence type="ECO:0000256" key="1">
    <source>
        <dbReference type="ARBA" id="ARBA00011738"/>
    </source>
</evidence>
<organism evidence="10 11">
    <name type="scientific">Treponema peruense</name>
    <dbReference type="NCBI Taxonomy" id="2787628"/>
    <lineage>
        <taxon>Bacteria</taxon>
        <taxon>Pseudomonadati</taxon>
        <taxon>Spirochaetota</taxon>
        <taxon>Spirochaetia</taxon>
        <taxon>Spirochaetales</taxon>
        <taxon>Treponemataceae</taxon>
        <taxon>Treponema</taxon>
    </lineage>
</organism>
<evidence type="ECO:0000256" key="8">
    <source>
        <dbReference type="HAMAP-Rule" id="MF_00011"/>
    </source>
</evidence>
<feature type="active site" description="Proton acceptor" evidence="8">
    <location>
        <position position="12"/>
    </location>
</feature>
<evidence type="ECO:0000256" key="6">
    <source>
        <dbReference type="ARBA" id="ARBA00022842"/>
    </source>
</evidence>
<evidence type="ECO:0000313" key="10">
    <source>
        <dbReference type="EMBL" id="QQA00611.1"/>
    </source>
</evidence>
<keyword evidence="5 8" id="KW-0658">Purine biosynthesis</keyword>
<evidence type="ECO:0000256" key="9">
    <source>
        <dbReference type="RuleBase" id="RU000520"/>
    </source>
</evidence>
<protein>
    <recommendedName>
        <fullName evidence="8 9">Adenylosuccinate synthetase</fullName>
        <shortName evidence="8">AMPSase</shortName>
        <shortName evidence="8">AdSS</shortName>
        <ecNumber evidence="8 9">6.3.4.4</ecNumber>
    </recommendedName>
    <alternativeName>
        <fullName evidence="8">IMP--aspartate ligase</fullName>
    </alternativeName>
</protein>
<feature type="binding site" description="in other chain" evidence="8">
    <location>
        <position position="281"/>
    </location>
    <ligand>
        <name>IMP</name>
        <dbReference type="ChEBI" id="CHEBI:58053"/>
        <note>ligand shared between dimeric partners</note>
    </ligand>
</feature>
<dbReference type="EMBL" id="CP064936">
    <property type="protein sequence ID" value="QQA00611.1"/>
    <property type="molecule type" value="Genomic_DNA"/>
</dbReference>
<keyword evidence="3 8" id="KW-0479">Metal-binding</keyword>
<dbReference type="GO" id="GO:0004019">
    <property type="term" value="F:adenylosuccinate synthase activity"/>
    <property type="evidence" value="ECO:0007669"/>
    <property type="project" value="UniProtKB-UniRule"/>
</dbReference>
<dbReference type="PROSITE" id="PS01266">
    <property type="entry name" value="ADENYLOSUCCIN_SYN_1"/>
    <property type="match status" value="1"/>
</dbReference>
<dbReference type="PANTHER" id="PTHR11846">
    <property type="entry name" value="ADENYLOSUCCINATE SYNTHETASE"/>
    <property type="match status" value="1"/>
</dbReference>
<evidence type="ECO:0000313" key="11">
    <source>
        <dbReference type="Proteomes" id="UP000595224"/>
    </source>
</evidence>
<dbReference type="GO" id="GO:0005737">
    <property type="term" value="C:cytoplasm"/>
    <property type="evidence" value="ECO:0007669"/>
    <property type="project" value="UniProtKB-SubCell"/>
</dbReference>
<feature type="binding site" description="in other chain" evidence="8">
    <location>
        <begin position="37"/>
        <end position="40"/>
    </location>
    <ligand>
        <name>IMP</name>
        <dbReference type="ChEBI" id="CHEBI:58053"/>
        <note>ligand shared between dimeric partners</note>
    </ligand>
</feature>
<dbReference type="NCBIfam" id="TIGR00184">
    <property type="entry name" value="purA"/>
    <property type="match status" value="1"/>
</dbReference>
<dbReference type="Gene3D" id="1.10.300.10">
    <property type="entry name" value="Adenylosuccinate Synthetase, subunit A, domain 2"/>
    <property type="match status" value="1"/>
</dbReference>